<dbReference type="EMBL" id="JAUKUD010000004">
    <property type="protein sequence ID" value="KAK0746386.1"/>
    <property type="molecule type" value="Genomic_DNA"/>
</dbReference>
<gene>
    <name evidence="3" type="ORF">B0T18DRAFT_411518</name>
</gene>
<accession>A0AA40K573</accession>
<dbReference type="InterPro" id="IPR006640">
    <property type="entry name" value="SprT-like_domain"/>
</dbReference>
<organism evidence="3 4">
    <name type="scientific">Schizothecium vesticola</name>
    <dbReference type="NCBI Taxonomy" id="314040"/>
    <lineage>
        <taxon>Eukaryota</taxon>
        <taxon>Fungi</taxon>
        <taxon>Dikarya</taxon>
        <taxon>Ascomycota</taxon>
        <taxon>Pezizomycotina</taxon>
        <taxon>Sordariomycetes</taxon>
        <taxon>Sordariomycetidae</taxon>
        <taxon>Sordariales</taxon>
        <taxon>Schizotheciaceae</taxon>
        <taxon>Schizothecium</taxon>
    </lineage>
</organism>
<sequence>MASFRRRFPDSKHERILRSIIRPRSGAGHESPLDNDSLQSILSAANEVFFNGRLSQRVMWDWSAEGHDDGGRMGTTALRRASTRGFETLIVLSGPMLRGGGYSRRLLISTFLHELVHCYLFICCGFRAREEGGHTAGFRAIARLIDEWAGEESGLHLGSVEADLERFRIDRGGEGGQQQHHHHHDHHHRRHHVYYPCSGVTEEQQHRLPLPLPPPQGQQRTTSGPVLDDEESVSSGASGYASTWWRHQAGAVDHEEEGDDRDSGFDSGGASGSGSPYVYTTADGMSWGG</sequence>
<name>A0AA40K573_9PEZI</name>
<feature type="region of interest" description="Disordered" evidence="1">
    <location>
        <begin position="204"/>
        <end position="289"/>
    </location>
</feature>
<dbReference type="GO" id="GO:0006950">
    <property type="term" value="P:response to stress"/>
    <property type="evidence" value="ECO:0007669"/>
    <property type="project" value="UniProtKB-ARBA"/>
</dbReference>
<dbReference type="AlphaFoldDB" id="A0AA40K573"/>
<evidence type="ECO:0000259" key="2">
    <source>
        <dbReference type="Pfam" id="PF10263"/>
    </source>
</evidence>
<proteinExistence type="predicted"/>
<reference evidence="3" key="1">
    <citation type="submission" date="2023-06" db="EMBL/GenBank/DDBJ databases">
        <title>Genome-scale phylogeny and comparative genomics of the fungal order Sordariales.</title>
        <authorList>
            <consortium name="Lawrence Berkeley National Laboratory"/>
            <person name="Hensen N."/>
            <person name="Bonometti L."/>
            <person name="Westerberg I."/>
            <person name="Brannstrom I.O."/>
            <person name="Guillou S."/>
            <person name="Cros-Aarteil S."/>
            <person name="Calhoun S."/>
            <person name="Haridas S."/>
            <person name="Kuo A."/>
            <person name="Mondo S."/>
            <person name="Pangilinan J."/>
            <person name="Riley R."/>
            <person name="LaButti K."/>
            <person name="Andreopoulos B."/>
            <person name="Lipzen A."/>
            <person name="Chen C."/>
            <person name="Yanf M."/>
            <person name="Daum C."/>
            <person name="Ng V."/>
            <person name="Clum A."/>
            <person name="Steindorff A."/>
            <person name="Ohm R."/>
            <person name="Martin F."/>
            <person name="Silar P."/>
            <person name="Natvig D."/>
            <person name="Lalanne C."/>
            <person name="Gautier V."/>
            <person name="Ament-velasquez S.L."/>
            <person name="Kruys A."/>
            <person name="Hutchinson M.I."/>
            <person name="Powell A.J."/>
            <person name="Barry K."/>
            <person name="Miller A.N."/>
            <person name="Grigoriev I.V."/>
            <person name="Debuchy R."/>
            <person name="Gladieux P."/>
            <person name="Thoren M.H."/>
            <person name="Johannesson H."/>
        </authorList>
    </citation>
    <scope>NUCLEOTIDE SEQUENCE</scope>
    <source>
        <strain evidence="3">SMH3187-1</strain>
    </source>
</reference>
<evidence type="ECO:0000256" key="1">
    <source>
        <dbReference type="SAM" id="MobiDB-lite"/>
    </source>
</evidence>
<keyword evidence="4" id="KW-1185">Reference proteome</keyword>
<feature type="domain" description="SprT-like" evidence="2">
    <location>
        <begin position="39"/>
        <end position="149"/>
    </location>
</feature>
<dbReference type="Pfam" id="PF10263">
    <property type="entry name" value="SprT-like"/>
    <property type="match status" value="1"/>
</dbReference>
<feature type="compositionally biased region" description="Basic residues" evidence="1">
    <location>
        <begin position="179"/>
        <end position="191"/>
    </location>
</feature>
<evidence type="ECO:0000313" key="3">
    <source>
        <dbReference type="EMBL" id="KAK0746386.1"/>
    </source>
</evidence>
<protein>
    <submittedName>
        <fullName evidence="3">SprT-like family-domain-containing protein</fullName>
    </submittedName>
</protein>
<feature type="region of interest" description="Disordered" evidence="1">
    <location>
        <begin position="172"/>
        <end position="191"/>
    </location>
</feature>
<evidence type="ECO:0000313" key="4">
    <source>
        <dbReference type="Proteomes" id="UP001172155"/>
    </source>
</evidence>
<dbReference type="Proteomes" id="UP001172155">
    <property type="component" value="Unassembled WGS sequence"/>
</dbReference>
<comment type="caution">
    <text evidence="3">The sequence shown here is derived from an EMBL/GenBank/DDBJ whole genome shotgun (WGS) entry which is preliminary data.</text>
</comment>